<dbReference type="Proteomes" id="UP000319716">
    <property type="component" value="Unassembled WGS sequence"/>
</dbReference>
<name>A0A4Y1Z7M2_9BACL</name>
<evidence type="ECO:0000313" key="1">
    <source>
        <dbReference type="EMBL" id="GAY75027.1"/>
    </source>
</evidence>
<evidence type="ECO:0000313" key="2">
    <source>
        <dbReference type="Proteomes" id="UP000319716"/>
    </source>
</evidence>
<gene>
    <name evidence="1" type="ORF">NBRC111894_581</name>
</gene>
<comment type="caution">
    <text evidence="1">The sequence shown here is derived from an EMBL/GenBank/DDBJ whole genome shotgun (WGS) entry which is preliminary data.</text>
</comment>
<organism evidence="1 2">
    <name type="scientific">Sporolactobacillus inulinus</name>
    <dbReference type="NCBI Taxonomy" id="2078"/>
    <lineage>
        <taxon>Bacteria</taxon>
        <taxon>Bacillati</taxon>
        <taxon>Bacillota</taxon>
        <taxon>Bacilli</taxon>
        <taxon>Bacillales</taxon>
        <taxon>Sporolactobacillaceae</taxon>
        <taxon>Sporolactobacillus</taxon>
    </lineage>
</organism>
<accession>A0A4Y1Z7M2</accession>
<dbReference type="AlphaFoldDB" id="A0A4Y1Z7M2"/>
<reference evidence="1 2" key="1">
    <citation type="submission" date="2017-11" db="EMBL/GenBank/DDBJ databases">
        <title>Draft Genome Sequence of Sporolactobacillus inulinus NBRC 111894 Isolated from Koso, a Japanese Sugar-Vegetable Fermented Beverage.</title>
        <authorList>
            <person name="Chiou T.Y."/>
            <person name="Oshima K."/>
            <person name="Suda W."/>
            <person name="Hattori M."/>
            <person name="Takahashi T."/>
        </authorList>
    </citation>
    <scope>NUCLEOTIDE SEQUENCE [LARGE SCALE GENOMIC DNA]</scope>
    <source>
        <strain evidence="1 2">NBRC111894</strain>
    </source>
</reference>
<proteinExistence type="predicted"/>
<dbReference type="EMBL" id="BEXB01000003">
    <property type="protein sequence ID" value="GAY75027.1"/>
    <property type="molecule type" value="Genomic_DNA"/>
</dbReference>
<sequence>MFHEMNRYKWKNDDGEQYFDIHHSGRAGRRLEACLCAGSNEFTPELPFEHR</sequence>
<protein>
    <submittedName>
        <fullName evidence="1">Uncharacterized protein</fullName>
    </submittedName>
</protein>